<sequence>MQLLQEYTLLFESRPTTGVPLPVATRTRQSLLDRLEGWEAGEHARTILQLTVPAVVIGAGAGLAAVAFRWLIQTATRIFTGTGDYSATTGHPAHPWLPWLGGAFVILTPVVGGLIYGPLVQRFAPEAKGHGVPEVMLAVAKNGGRIRPQVAIVKAIASAVTIGSGGSVGREGPIIQIGSALGSTLARLLRLPTHRVTTLVACGAAGAIAATFNAPLAGIFFALELILRDFAAESFGVVVVSAITASVVGRAFLGSEPFLTLPQFSVAHTSEYALFALLGLVAGAVGMGFTKALYAIEDLCDFLWRGPEWLRPVVGGVFLGGLLFALPQMYGVGYPVLDRAVAGRYAVAFLLILLVGKVVATSLTLGIGGSGGVFAPSLFIGAMLGAAFGQVAGMLDPALHGQAGAFAIVGMGAVLVGTTRAPITAGVMLFELTGDYAIVLPLLLAIVVAAAVSRLLGADTIYTLKLRRRGIDIGAPAVI</sequence>
<keyword evidence="8" id="KW-0868">Chloride</keyword>
<evidence type="ECO:0000256" key="1">
    <source>
        <dbReference type="ARBA" id="ARBA00004141"/>
    </source>
</evidence>
<feature type="transmembrane region" description="Helical" evidence="10">
    <location>
        <begin position="345"/>
        <end position="367"/>
    </location>
</feature>
<keyword evidence="12" id="KW-1185">Reference proteome</keyword>
<dbReference type="Pfam" id="PF00654">
    <property type="entry name" value="Voltage_CLC"/>
    <property type="match status" value="1"/>
</dbReference>
<feature type="transmembrane region" description="Helical" evidence="10">
    <location>
        <begin position="196"/>
        <end position="223"/>
    </location>
</feature>
<dbReference type="PANTHER" id="PTHR43427">
    <property type="entry name" value="CHLORIDE CHANNEL PROTEIN CLC-E"/>
    <property type="match status" value="1"/>
</dbReference>
<keyword evidence="6 10" id="KW-0472">Membrane</keyword>
<evidence type="ECO:0000256" key="9">
    <source>
        <dbReference type="ARBA" id="ARBA00023303"/>
    </source>
</evidence>
<dbReference type="FunFam" id="1.10.3080.10:FF:000018">
    <property type="entry name" value="Chloride transporter, ClC family"/>
    <property type="match status" value="1"/>
</dbReference>
<comment type="caution">
    <text evidence="11">The sequence shown here is derived from an EMBL/GenBank/DDBJ whole genome shotgun (WGS) entry which is preliminary data.</text>
</comment>
<keyword evidence="2" id="KW-0813">Transport</keyword>
<comment type="subcellular location">
    <subcellularLocation>
        <location evidence="1">Membrane</location>
        <topology evidence="1">Multi-pass membrane protein</topology>
    </subcellularLocation>
</comment>
<feature type="transmembrane region" description="Helical" evidence="10">
    <location>
        <begin position="235"/>
        <end position="253"/>
    </location>
</feature>
<evidence type="ECO:0000256" key="8">
    <source>
        <dbReference type="ARBA" id="ARBA00023214"/>
    </source>
</evidence>
<reference evidence="11 12" key="1">
    <citation type="submission" date="2018-10" db="EMBL/GenBank/DDBJ databases">
        <title>Sequencing the genomes of 1000 actinobacteria strains.</title>
        <authorList>
            <person name="Klenk H.-P."/>
        </authorList>
    </citation>
    <scope>NUCLEOTIDE SEQUENCE [LARGE SCALE GENOMIC DNA]</scope>
    <source>
        <strain evidence="11 12">DSM 17894</strain>
    </source>
</reference>
<feature type="transmembrane region" description="Helical" evidence="10">
    <location>
        <begin position="436"/>
        <end position="457"/>
    </location>
</feature>
<keyword evidence="9" id="KW-0407">Ion channel</keyword>
<accession>A0A495IF88</accession>
<keyword evidence="4 10" id="KW-1133">Transmembrane helix</keyword>
<dbReference type="AlphaFoldDB" id="A0A495IF88"/>
<protein>
    <submittedName>
        <fullName evidence="11">CIC family chloride channel protein</fullName>
    </submittedName>
</protein>
<dbReference type="PANTHER" id="PTHR43427:SF6">
    <property type="entry name" value="CHLORIDE CHANNEL PROTEIN CLC-E"/>
    <property type="match status" value="1"/>
</dbReference>
<keyword evidence="3 10" id="KW-0812">Transmembrane</keyword>
<evidence type="ECO:0000313" key="12">
    <source>
        <dbReference type="Proteomes" id="UP000280008"/>
    </source>
</evidence>
<evidence type="ECO:0000256" key="4">
    <source>
        <dbReference type="ARBA" id="ARBA00022989"/>
    </source>
</evidence>
<gene>
    <name evidence="11" type="ORF">C8E83_1541</name>
</gene>
<evidence type="ECO:0000256" key="10">
    <source>
        <dbReference type="SAM" id="Phobius"/>
    </source>
</evidence>
<dbReference type="SUPFAM" id="SSF81340">
    <property type="entry name" value="Clc chloride channel"/>
    <property type="match status" value="1"/>
</dbReference>
<feature type="transmembrane region" description="Helical" evidence="10">
    <location>
        <begin position="96"/>
        <end position="119"/>
    </location>
</feature>
<dbReference type="Gene3D" id="1.10.3080.10">
    <property type="entry name" value="Clc chloride channel"/>
    <property type="match status" value="1"/>
</dbReference>
<dbReference type="PRINTS" id="PR00762">
    <property type="entry name" value="CLCHANNEL"/>
</dbReference>
<feature type="transmembrane region" description="Helical" evidence="10">
    <location>
        <begin position="405"/>
        <end position="430"/>
    </location>
</feature>
<dbReference type="EMBL" id="RBKS01000001">
    <property type="protein sequence ID" value="RKR74429.1"/>
    <property type="molecule type" value="Genomic_DNA"/>
</dbReference>
<dbReference type="Proteomes" id="UP000280008">
    <property type="component" value="Unassembled WGS sequence"/>
</dbReference>
<evidence type="ECO:0000256" key="5">
    <source>
        <dbReference type="ARBA" id="ARBA00023065"/>
    </source>
</evidence>
<evidence type="ECO:0000256" key="7">
    <source>
        <dbReference type="ARBA" id="ARBA00023173"/>
    </source>
</evidence>
<evidence type="ECO:0000313" key="11">
    <source>
        <dbReference type="EMBL" id="RKR74429.1"/>
    </source>
</evidence>
<evidence type="ECO:0000256" key="2">
    <source>
        <dbReference type="ARBA" id="ARBA00022448"/>
    </source>
</evidence>
<feature type="transmembrane region" description="Helical" evidence="10">
    <location>
        <begin position="373"/>
        <end position="393"/>
    </location>
</feature>
<dbReference type="CDD" id="cd00400">
    <property type="entry name" value="Voltage_gated_ClC"/>
    <property type="match status" value="1"/>
</dbReference>
<dbReference type="OrthoDB" id="9767361at2"/>
<keyword evidence="7" id="KW-0869">Chloride channel</keyword>
<proteinExistence type="predicted"/>
<evidence type="ECO:0000256" key="3">
    <source>
        <dbReference type="ARBA" id="ARBA00022692"/>
    </source>
</evidence>
<evidence type="ECO:0000256" key="6">
    <source>
        <dbReference type="ARBA" id="ARBA00023136"/>
    </source>
</evidence>
<feature type="transmembrane region" description="Helical" evidence="10">
    <location>
        <begin position="274"/>
        <end position="294"/>
    </location>
</feature>
<feature type="transmembrane region" description="Helical" evidence="10">
    <location>
        <begin position="50"/>
        <end position="72"/>
    </location>
</feature>
<feature type="transmembrane region" description="Helical" evidence="10">
    <location>
        <begin position="314"/>
        <end position="333"/>
    </location>
</feature>
<organism evidence="11 12">
    <name type="scientific">Frondihabitans australicus</name>
    <dbReference type="NCBI Taxonomy" id="386892"/>
    <lineage>
        <taxon>Bacteria</taxon>
        <taxon>Bacillati</taxon>
        <taxon>Actinomycetota</taxon>
        <taxon>Actinomycetes</taxon>
        <taxon>Micrococcales</taxon>
        <taxon>Microbacteriaceae</taxon>
        <taxon>Frondihabitans</taxon>
    </lineage>
</organism>
<name>A0A495IF88_9MICO</name>
<dbReference type="InterPro" id="IPR050368">
    <property type="entry name" value="ClC-type_chloride_channel"/>
</dbReference>
<keyword evidence="5" id="KW-0406">Ion transport</keyword>
<dbReference type="InterPro" id="IPR001807">
    <property type="entry name" value="ClC"/>
</dbReference>
<dbReference type="InterPro" id="IPR014743">
    <property type="entry name" value="Cl-channel_core"/>
</dbReference>
<dbReference type="GO" id="GO:0034707">
    <property type="term" value="C:chloride channel complex"/>
    <property type="evidence" value="ECO:0007669"/>
    <property type="project" value="UniProtKB-KW"/>
</dbReference>
<dbReference type="GO" id="GO:0005254">
    <property type="term" value="F:chloride channel activity"/>
    <property type="evidence" value="ECO:0007669"/>
    <property type="project" value="UniProtKB-KW"/>
</dbReference>